<evidence type="ECO:0000256" key="5">
    <source>
        <dbReference type="ARBA" id="ARBA00023002"/>
    </source>
</evidence>
<keyword evidence="3" id="KW-0479">Metal-binding</keyword>
<dbReference type="GO" id="GO:0008198">
    <property type="term" value="F:ferrous iron binding"/>
    <property type="evidence" value="ECO:0007669"/>
    <property type="project" value="InterPro"/>
</dbReference>
<dbReference type="GO" id="GO:0008270">
    <property type="term" value="F:zinc ion binding"/>
    <property type="evidence" value="ECO:0007669"/>
    <property type="project" value="InterPro"/>
</dbReference>
<dbReference type="Pfam" id="PF02900">
    <property type="entry name" value="LigB"/>
    <property type="match status" value="1"/>
</dbReference>
<comment type="similarity">
    <text evidence="2">Belongs to the DODA-type extradiol aromatic ring-opening dioxygenase family.</text>
</comment>
<proteinExistence type="inferred from homology"/>
<gene>
    <name evidence="7" type="ORF">R50_0082</name>
</gene>
<keyword evidence="4" id="KW-0862">Zinc</keyword>
<feature type="domain" description="Extradiol ring-cleavage dioxygenase class III enzyme subunit B" evidence="6">
    <location>
        <begin position="35"/>
        <end position="258"/>
    </location>
</feature>
<organism evidence="7 8">
    <name type="scientific">Candidatus Hydrogenisulfobacillus filiaventi</name>
    <dbReference type="NCBI Taxonomy" id="2707344"/>
    <lineage>
        <taxon>Bacteria</taxon>
        <taxon>Bacillati</taxon>
        <taxon>Bacillota</taxon>
        <taxon>Clostridia</taxon>
        <taxon>Eubacteriales</taxon>
        <taxon>Clostridiales Family XVII. Incertae Sedis</taxon>
        <taxon>Candidatus Hydrogenisulfobacillus</taxon>
    </lineage>
</organism>
<reference evidence="7 8" key="1">
    <citation type="submission" date="2020-02" db="EMBL/GenBank/DDBJ databases">
        <authorList>
            <person name="Hogendoorn C."/>
        </authorList>
    </citation>
    <scope>NUCLEOTIDE SEQUENCE [LARGE SCALE GENOMIC DNA]</scope>
    <source>
        <strain evidence="7">R501</strain>
    </source>
</reference>
<dbReference type="PIRSF" id="PIRSF006157">
    <property type="entry name" value="Doxgns_DODA"/>
    <property type="match status" value="1"/>
</dbReference>
<keyword evidence="8" id="KW-1185">Reference proteome</keyword>
<comment type="cofactor">
    <cofactor evidence="1">
        <name>Zn(2+)</name>
        <dbReference type="ChEBI" id="CHEBI:29105"/>
    </cofactor>
</comment>
<keyword evidence="5" id="KW-0560">Oxidoreductase</keyword>
<evidence type="ECO:0000256" key="1">
    <source>
        <dbReference type="ARBA" id="ARBA00001947"/>
    </source>
</evidence>
<accession>A0A6F8ZCJ7</accession>
<evidence type="ECO:0000256" key="4">
    <source>
        <dbReference type="ARBA" id="ARBA00022833"/>
    </source>
</evidence>
<name>A0A6F8ZCJ7_9FIRM</name>
<dbReference type="GO" id="GO:0016702">
    <property type="term" value="F:oxidoreductase activity, acting on single donors with incorporation of molecular oxygen, incorporation of two atoms of oxygen"/>
    <property type="evidence" value="ECO:0007669"/>
    <property type="project" value="UniProtKB-ARBA"/>
</dbReference>
<dbReference type="KEGG" id="hfv:R50_0082"/>
<dbReference type="InterPro" id="IPR014436">
    <property type="entry name" value="Extradiol_dOase_DODA"/>
</dbReference>
<evidence type="ECO:0000259" key="6">
    <source>
        <dbReference type="Pfam" id="PF02900"/>
    </source>
</evidence>
<dbReference type="Proteomes" id="UP000503399">
    <property type="component" value="Chromosome"/>
</dbReference>
<sequence>MALVAVWYAPNTPTLVGDLGVDHPATRAALRALGAAVAEQVEVVAVVSPHFVTGGALGLVAGTPLKQLFDFWGFPPEFYQRRYPAPGAPGAAARLLALAAAAGVRLEAVDWGLDHGAWAPLWHLFPAADVPVLPLSIAPDQGAEAHEALGRLLRQLAGEMNLAVLATGSLIHRLDLWNTPGARLPERARAYLDGVLAAWEAGSWERMWALPATWRAAADPEGRELPLRVLAGVVPRFHAEVLAREMEFEAVSLTTVRFEPASAA</sequence>
<evidence type="ECO:0000256" key="3">
    <source>
        <dbReference type="ARBA" id="ARBA00022723"/>
    </source>
</evidence>
<dbReference type="EMBL" id="LR778114">
    <property type="protein sequence ID" value="CAB1127588.1"/>
    <property type="molecule type" value="Genomic_DNA"/>
</dbReference>
<dbReference type="AlphaFoldDB" id="A0A6F8ZCJ7"/>
<dbReference type="InterPro" id="IPR004183">
    <property type="entry name" value="Xdiol_dOase_suB"/>
</dbReference>
<evidence type="ECO:0000313" key="8">
    <source>
        <dbReference type="Proteomes" id="UP000503399"/>
    </source>
</evidence>
<evidence type="ECO:0000256" key="2">
    <source>
        <dbReference type="ARBA" id="ARBA00007581"/>
    </source>
</evidence>
<dbReference type="PANTHER" id="PTHR30096:SF0">
    <property type="entry name" value="4,5-DOPA DIOXYGENASE EXTRADIOL-LIKE PROTEIN"/>
    <property type="match status" value="1"/>
</dbReference>
<evidence type="ECO:0000313" key="7">
    <source>
        <dbReference type="EMBL" id="CAB1127588.1"/>
    </source>
</evidence>
<protein>
    <submittedName>
        <fullName evidence="7">LigB domain-containing protein</fullName>
    </submittedName>
</protein>
<dbReference type="PANTHER" id="PTHR30096">
    <property type="entry name" value="4,5-DOPA DIOXYGENASE EXTRADIOL-LIKE PROTEIN"/>
    <property type="match status" value="1"/>
</dbReference>
<dbReference type="SUPFAM" id="SSF53213">
    <property type="entry name" value="LigB-like"/>
    <property type="match status" value="1"/>
</dbReference>
<dbReference type="Gene3D" id="3.40.830.10">
    <property type="entry name" value="LigB-like"/>
    <property type="match status" value="1"/>
</dbReference>